<dbReference type="GO" id="GO:0009609">
    <property type="term" value="P:response to symbiotic bacterium"/>
    <property type="evidence" value="ECO:0007669"/>
    <property type="project" value="UniProtKB-ARBA"/>
</dbReference>
<dbReference type="InterPro" id="IPR000209">
    <property type="entry name" value="Peptidase_S8/S53_dom"/>
</dbReference>
<dbReference type="Gene3D" id="3.50.30.30">
    <property type="match status" value="1"/>
</dbReference>
<evidence type="ECO:0008006" key="18">
    <source>
        <dbReference type="Google" id="ProtNLM"/>
    </source>
</evidence>
<reference evidence="16" key="2">
    <citation type="submission" date="2021-01" db="EMBL/GenBank/DDBJ databases">
        <authorList>
            <person name="Lovell J.T."/>
            <person name="Bentley N."/>
            <person name="Bhattarai G."/>
            <person name="Jenkins J.W."/>
            <person name="Sreedasyam A."/>
            <person name="Alarcon Y."/>
            <person name="Bock C."/>
            <person name="Boston L."/>
            <person name="Carlson J."/>
            <person name="Cervantes K."/>
            <person name="Clermont K."/>
            <person name="Krom N."/>
            <person name="Kubenka K."/>
            <person name="Mamidi S."/>
            <person name="Mattison C."/>
            <person name="Monteros M."/>
            <person name="Pisani C."/>
            <person name="Plott C."/>
            <person name="Rajasekar S."/>
            <person name="Rhein H.S."/>
            <person name="Rohla C."/>
            <person name="Song M."/>
            <person name="Hilaire R.S."/>
            <person name="Shu S."/>
            <person name="Wells L."/>
            <person name="Wang X."/>
            <person name="Webber J."/>
            <person name="Heerema R.J."/>
            <person name="Klein P."/>
            <person name="Conner P."/>
            <person name="Grauke L."/>
            <person name="Grimwood J."/>
            <person name="Schmutz J."/>
            <person name="Randall J.J."/>
        </authorList>
    </citation>
    <scope>NUCLEOTIDE SEQUENCE</scope>
    <source>
        <tissue evidence="16">Leaf</tissue>
    </source>
</reference>
<dbReference type="AlphaFoldDB" id="A0A8T1NBS2"/>
<dbReference type="GO" id="GO:0005576">
    <property type="term" value="C:extracellular region"/>
    <property type="evidence" value="ECO:0007669"/>
    <property type="project" value="UniProtKB-SubCell"/>
</dbReference>
<keyword evidence="3" id="KW-0964">Secreted</keyword>
<proteinExistence type="inferred from homology"/>
<comment type="caution">
    <text evidence="15">The sequence shown here is derived from an EMBL/GenBank/DDBJ whole genome shotgun (WGS) entry which is preliminary data.</text>
</comment>
<dbReference type="Gene3D" id="3.30.70.80">
    <property type="entry name" value="Peptidase S8 propeptide/proteinase inhibitor I9"/>
    <property type="match status" value="1"/>
</dbReference>
<dbReference type="FunFam" id="3.40.50.200:FF:000006">
    <property type="entry name" value="Subtilisin-like protease SBT1.5"/>
    <property type="match status" value="1"/>
</dbReference>
<dbReference type="PANTHER" id="PTHR10795">
    <property type="entry name" value="PROPROTEIN CONVERTASE SUBTILISIN/KEXIN"/>
    <property type="match status" value="1"/>
</dbReference>
<dbReference type="FunFam" id="3.30.70.80:FF:000003">
    <property type="entry name" value="Subtilisin-like protease SBT1.9"/>
    <property type="match status" value="1"/>
</dbReference>
<dbReference type="InterPro" id="IPR034197">
    <property type="entry name" value="Peptidases_S8_3"/>
</dbReference>
<dbReference type="Proteomes" id="UP000811246">
    <property type="component" value="Chromosome 15"/>
</dbReference>
<dbReference type="Pfam" id="PF17766">
    <property type="entry name" value="fn3_6"/>
    <property type="match status" value="1"/>
</dbReference>
<sequence length="764" mass="82637">MASHAIPLHVCLFFFFVSHLSCTLGASENYIIQMDVSAMPKAFSAHQNWYMSTLALATSKITTTATTTGMAINPSSYIIYSYTHALNGFSASLSPSELEALKNSSGYVSAIRDLPVKPDTTYSTNFLGLNSNSGVWPLSYYGEDVIIGVVDSGIWPESQSFNDKGMSEIPLRWKGKCAGGHQFNSSLCNKKLVGARFFSKGLVANDPNARATMSNSTRDRLGHGTHTSSTAAGNYVDDASYFGYARGTAKGVAPRARVASYKAIWEEGAYTSDIIAAIDQAIIDGVDVLSLSLGLDGVRLYEDPVAIATFAAIQKGIFVSTSAGNAGPFYWTLHNGVPWVLTVGASNMDRDFGGVVTLGNGVSVNGRTLYPLNSSFNQTPMVFMGACDRLNELQKIGNKIVVCEETKIVALHVQTDNVEKANVAAGVFITNTTALGMYLQSPSPTMFLNSTNGEIIKTYIRINSNPKANLKFQNTYLGSKQAPVASTFSSRGPSPSCPYVLKPDLMAPGDFILAAWSPTSPVTRVGKQKLYTNFTVMSGTSMSCPHATGVAALLKKVHPEWSPAAIKSAMMTTSNNIDDLHRPIKDIGRANMEATPLAMGAGQINPNKAMDPGLIYDAKPQDYVNLLCALNYTTQQIQTITKSSSNNCSSPSLDLNYPSFIAFFNANDSNPDAITTQEFQRTVTNVGEEHSTYIARLTPIRGIRASVTPNTLVFTKKNENQSFKLRLEGPRLLKEDVVFGYLSWVHTAGKRIVRSPIVVSRLTF</sequence>
<dbReference type="InterPro" id="IPR023828">
    <property type="entry name" value="Peptidase_S8_Ser-AS"/>
</dbReference>
<dbReference type="CDD" id="cd02120">
    <property type="entry name" value="PA_subtilisin_like"/>
    <property type="match status" value="1"/>
</dbReference>
<feature type="domain" description="Inhibitor I9" evidence="13">
    <location>
        <begin position="29"/>
        <end position="117"/>
    </location>
</feature>
<keyword evidence="4 10" id="KW-0645">Protease</keyword>
<evidence type="ECO:0000313" key="16">
    <source>
        <dbReference type="EMBL" id="KAG6674641.1"/>
    </source>
</evidence>
<feature type="signal peptide" evidence="11">
    <location>
        <begin position="1"/>
        <end position="25"/>
    </location>
</feature>
<evidence type="ECO:0000256" key="9">
    <source>
        <dbReference type="PIRSR" id="PIRSR615500-1"/>
    </source>
</evidence>
<accession>A0A8T1NBS2</accession>
<dbReference type="InterPro" id="IPR045051">
    <property type="entry name" value="SBT"/>
</dbReference>
<evidence type="ECO:0000256" key="8">
    <source>
        <dbReference type="ARBA" id="ARBA00023180"/>
    </source>
</evidence>
<evidence type="ECO:0000256" key="1">
    <source>
        <dbReference type="ARBA" id="ARBA00004613"/>
    </source>
</evidence>
<feature type="active site" description="Charge relay system" evidence="9 10">
    <location>
        <position position="223"/>
    </location>
</feature>
<feature type="domain" description="Peptidase S8/S53" evidence="12">
    <location>
        <begin position="142"/>
        <end position="576"/>
    </location>
</feature>
<keyword evidence="17" id="KW-1185">Reference proteome</keyword>
<feature type="chain" id="PRO_5035926207" description="Subtilisin-like protease SBT1.9" evidence="11">
    <location>
        <begin position="26"/>
        <end position="764"/>
    </location>
</feature>
<dbReference type="InterPro" id="IPR041469">
    <property type="entry name" value="Subtilisin-like_FN3"/>
</dbReference>
<evidence type="ECO:0000256" key="6">
    <source>
        <dbReference type="ARBA" id="ARBA00022801"/>
    </source>
</evidence>
<keyword evidence="5 11" id="KW-0732">Signal</keyword>
<dbReference type="Pfam" id="PF05922">
    <property type="entry name" value="Inhibitor_I9"/>
    <property type="match status" value="1"/>
</dbReference>
<keyword evidence="6 10" id="KW-0378">Hydrolase</keyword>
<dbReference type="InterPro" id="IPR036852">
    <property type="entry name" value="Peptidase_S8/S53_dom_sf"/>
</dbReference>
<dbReference type="GO" id="GO:0004252">
    <property type="term" value="F:serine-type endopeptidase activity"/>
    <property type="evidence" value="ECO:0007669"/>
    <property type="project" value="UniProtKB-UniRule"/>
</dbReference>
<evidence type="ECO:0000313" key="15">
    <source>
        <dbReference type="EMBL" id="KAG6626524.1"/>
    </source>
</evidence>
<protein>
    <recommendedName>
        <fullName evidence="18">Subtilisin-like protease SBT1.9</fullName>
    </recommendedName>
</protein>
<dbReference type="InterPro" id="IPR015500">
    <property type="entry name" value="Peptidase_S8_subtilisin-rel"/>
</dbReference>
<dbReference type="Gene3D" id="3.40.50.200">
    <property type="entry name" value="Peptidase S8/S53 domain"/>
    <property type="match status" value="1"/>
</dbReference>
<feature type="active site" description="Charge relay system" evidence="9 10">
    <location>
        <position position="541"/>
    </location>
</feature>
<dbReference type="OrthoDB" id="206201at2759"/>
<evidence type="ECO:0000313" key="17">
    <source>
        <dbReference type="Proteomes" id="UP000811609"/>
    </source>
</evidence>
<evidence type="ECO:0000256" key="5">
    <source>
        <dbReference type="ARBA" id="ARBA00022729"/>
    </source>
</evidence>
<dbReference type="InterPro" id="IPR010259">
    <property type="entry name" value="S8pro/Inhibitor_I9"/>
</dbReference>
<evidence type="ECO:0000256" key="10">
    <source>
        <dbReference type="PROSITE-ProRule" id="PRU01240"/>
    </source>
</evidence>
<dbReference type="Pfam" id="PF00082">
    <property type="entry name" value="Peptidase_S8"/>
    <property type="match status" value="1"/>
</dbReference>
<evidence type="ECO:0000256" key="7">
    <source>
        <dbReference type="ARBA" id="ARBA00022825"/>
    </source>
</evidence>
<dbReference type="Gene3D" id="2.60.40.2310">
    <property type="match status" value="1"/>
</dbReference>
<keyword evidence="7 10" id="KW-0720">Serine protease</keyword>
<dbReference type="PROSITE" id="PS51892">
    <property type="entry name" value="SUBTILASE"/>
    <property type="match status" value="1"/>
</dbReference>
<evidence type="ECO:0000256" key="3">
    <source>
        <dbReference type="ARBA" id="ARBA00022525"/>
    </source>
</evidence>
<keyword evidence="8" id="KW-0325">Glycoprotein</keyword>
<dbReference type="CDD" id="cd04852">
    <property type="entry name" value="Peptidases_S8_3"/>
    <property type="match status" value="1"/>
</dbReference>
<name>A0A8T1NBS2_CARIL</name>
<dbReference type="PRINTS" id="PR00723">
    <property type="entry name" value="SUBTILISIN"/>
</dbReference>
<evidence type="ECO:0000256" key="2">
    <source>
        <dbReference type="ARBA" id="ARBA00011073"/>
    </source>
</evidence>
<dbReference type="PROSITE" id="PS00138">
    <property type="entry name" value="SUBTILASE_SER"/>
    <property type="match status" value="1"/>
</dbReference>
<feature type="domain" description="Subtilisin-like protease fibronectin type-III" evidence="14">
    <location>
        <begin position="654"/>
        <end position="759"/>
    </location>
</feature>
<evidence type="ECO:0000259" key="12">
    <source>
        <dbReference type="Pfam" id="PF00082"/>
    </source>
</evidence>
<evidence type="ECO:0000259" key="14">
    <source>
        <dbReference type="Pfam" id="PF17766"/>
    </source>
</evidence>
<dbReference type="EMBL" id="CM031839">
    <property type="protein sequence ID" value="KAG6674641.1"/>
    <property type="molecule type" value="Genomic_DNA"/>
</dbReference>
<feature type="active site" description="Charge relay system" evidence="9 10">
    <location>
        <position position="151"/>
    </location>
</feature>
<dbReference type="Proteomes" id="UP000811609">
    <property type="component" value="Chromosome 15"/>
</dbReference>
<comment type="similarity">
    <text evidence="2 10">Belongs to the peptidase S8 family.</text>
</comment>
<dbReference type="EMBL" id="CM031823">
    <property type="protein sequence ID" value="KAG6626524.1"/>
    <property type="molecule type" value="Genomic_DNA"/>
</dbReference>
<reference evidence="15" key="1">
    <citation type="submission" date="2020-12" db="EMBL/GenBank/DDBJ databases">
        <title>WGS assembly of Carya illinoinensis cv. Pawnee.</title>
        <authorList>
            <person name="Platts A."/>
            <person name="Shu S."/>
            <person name="Wright S."/>
            <person name="Barry K."/>
            <person name="Edger P."/>
            <person name="Pires J.C."/>
            <person name="Schmutz J."/>
        </authorList>
    </citation>
    <scope>NUCLEOTIDE SEQUENCE</scope>
    <source>
        <tissue evidence="15">Leaf</tissue>
    </source>
</reference>
<dbReference type="InterPro" id="IPR037045">
    <property type="entry name" value="S8pro/Inhibitor_I9_sf"/>
</dbReference>
<dbReference type="SUPFAM" id="SSF52743">
    <property type="entry name" value="Subtilisin-like"/>
    <property type="match status" value="1"/>
</dbReference>
<evidence type="ECO:0000256" key="4">
    <source>
        <dbReference type="ARBA" id="ARBA00022670"/>
    </source>
</evidence>
<gene>
    <name evidence="15" type="ORF">CIPAW_15G054800</name>
    <name evidence="16" type="ORF">I3842_15G053300</name>
</gene>
<dbReference type="GO" id="GO:0006508">
    <property type="term" value="P:proteolysis"/>
    <property type="evidence" value="ECO:0007669"/>
    <property type="project" value="UniProtKB-KW"/>
</dbReference>
<evidence type="ECO:0000259" key="13">
    <source>
        <dbReference type="Pfam" id="PF05922"/>
    </source>
</evidence>
<organism evidence="15 17">
    <name type="scientific">Carya illinoinensis</name>
    <name type="common">Pecan</name>
    <dbReference type="NCBI Taxonomy" id="32201"/>
    <lineage>
        <taxon>Eukaryota</taxon>
        <taxon>Viridiplantae</taxon>
        <taxon>Streptophyta</taxon>
        <taxon>Embryophyta</taxon>
        <taxon>Tracheophyta</taxon>
        <taxon>Spermatophyta</taxon>
        <taxon>Magnoliopsida</taxon>
        <taxon>eudicotyledons</taxon>
        <taxon>Gunneridae</taxon>
        <taxon>Pentapetalae</taxon>
        <taxon>rosids</taxon>
        <taxon>fabids</taxon>
        <taxon>Fagales</taxon>
        <taxon>Juglandaceae</taxon>
        <taxon>Carya</taxon>
    </lineage>
</organism>
<evidence type="ECO:0000256" key="11">
    <source>
        <dbReference type="SAM" id="SignalP"/>
    </source>
</evidence>
<comment type="subcellular location">
    <subcellularLocation>
        <location evidence="1">Secreted</location>
    </subcellularLocation>
</comment>